<comment type="similarity">
    <text evidence="1">Belongs to the UDP-glycosyltransferase family.</text>
</comment>
<dbReference type="CDD" id="cd03784">
    <property type="entry name" value="GT1_Gtf-like"/>
    <property type="match status" value="1"/>
</dbReference>
<keyword evidence="4" id="KW-1185">Reference proteome</keyword>
<keyword evidence="2" id="KW-0808">Transferase</keyword>
<accession>A0A4V6DCR3</accession>
<dbReference type="AlphaFoldDB" id="A0A4V6DCR3"/>
<proteinExistence type="inferred from homology"/>
<gene>
    <name evidence="3" type="ORF">SEVIR_1G123500v2</name>
</gene>
<dbReference type="Gramene" id="TKW38566">
    <property type="protein sequence ID" value="TKW38566"/>
    <property type="gene ID" value="SEVIR_1G123500v2"/>
</dbReference>
<dbReference type="Proteomes" id="UP000298652">
    <property type="component" value="Chromosome 1"/>
</dbReference>
<dbReference type="PANTHER" id="PTHR11926:SF1537">
    <property type="entry name" value="OS08G0168700 PROTEIN"/>
    <property type="match status" value="1"/>
</dbReference>
<dbReference type="GO" id="GO:0080044">
    <property type="term" value="F:quercetin 7-O-glucosyltransferase activity"/>
    <property type="evidence" value="ECO:0007669"/>
    <property type="project" value="TreeGrafter"/>
</dbReference>
<evidence type="ECO:0008006" key="5">
    <source>
        <dbReference type="Google" id="ProtNLM"/>
    </source>
</evidence>
<evidence type="ECO:0000313" key="3">
    <source>
        <dbReference type="EMBL" id="TKW38566.1"/>
    </source>
</evidence>
<dbReference type="PANTHER" id="PTHR11926">
    <property type="entry name" value="GLUCOSYL/GLUCURONOSYL TRANSFERASES"/>
    <property type="match status" value="1"/>
</dbReference>
<reference evidence="3" key="1">
    <citation type="submission" date="2019-03" db="EMBL/GenBank/DDBJ databases">
        <title>WGS assembly of Setaria viridis.</title>
        <authorList>
            <person name="Huang P."/>
            <person name="Jenkins J."/>
            <person name="Grimwood J."/>
            <person name="Barry K."/>
            <person name="Healey A."/>
            <person name="Mamidi S."/>
            <person name="Sreedasyam A."/>
            <person name="Shu S."/>
            <person name="Feldman M."/>
            <person name="Wu J."/>
            <person name="Yu Y."/>
            <person name="Chen C."/>
            <person name="Johnson J."/>
            <person name="Rokhsar D."/>
            <person name="Baxter I."/>
            <person name="Schmutz J."/>
            <person name="Brutnell T."/>
            <person name="Kellogg E."/>
        </authorList>
    </citation>
    <scope>NUCLEOTIDE SEQUENCE [LARGE SCALE GENOMIC DNA]</scope>
</reference>
<dbReference type="OMA" id="PPICLGD"/>
<organism evidence="3 4">
    <name type="scientific">Setaria viridis</name>
    <name type="common">Green bristlegrass</name>
    <name type="synonym">Setaria italica subsp. viridis</name>
    <dbReference type="NCBI Taxonomy" id="4556"/>
    <lineage>
        <taxon>Eukaryota</taxon>
        <taxon>Viridiplantae</taxon>
        <taxon>Streptophyta</taxon>
        <taxon>Embryophyta</taxon>
        <taxon>Tracheophyta</taxon>
        <taxon>Spermatophyta</taxon>
        <taxon>Magnoliopsida</taxon>
        <taxon>Liliopsida</taxon>
        <taxon>Poales</taxon>
        <taxon>Poaceae</taxon>
        <taxon>PACMAD clade</taxon>
        <taxon>Panicoideae</taxon>
        <taxon>Panicodae</taxon>
        <taxon>Paniceae</taxon>
        <taxon>Cenchrinae</taxon>
        <taxon>Setaria</taxon>
    </lineage>
</organism>
<dbReference type="Gene3D" id="3.40.50.2000">
    <property type="entry name" value="Glycogen Phosphorylase B"/>
    <property type="match status" value="2"/>
</dbReference>
<evidence type="ECO:0000313" key="4">
    <source>
        <dbReference type="Proteomes" id="UP000298652"/>
    </source>
</evidence>
<dbReference type="Pfam" id="PF00201">
    <property type="entry name" value="UDPGT"/>
    <property type="match status" value="1"/>
</dbReference>
<name>A0A4V6DCR3_SETVI</name>
<dbReference type="GO" id="GO:0080043">
    <property type="term" value="F:quercetin 3-O-glucosyltransferase activity"/>
    <property type="evidence" value="ECO:0007669"/>
    <property type="project" value="TreeGrafter"/>
</dbReference>
<dbReference type="SUPFAM" id="SSF53756">
    <property type="entry name" value="UDP-Glycosyltransferase/glycogen phosphorylase"/>
    <property type="match status" value="1"/>
</dbReference>
<evidence type="ECO:0000256" key="2">
    <source>
        <dbReference type="ARBA" id="ARBA00022679"/>
    </source>
</evidence>
<dbReference type="InterPro" id="IPR002213">
    <property type="entry name" value="UDP_glucos_trans"/>
</dbReference>
<protein>
    <recommendedName>
        <fullName evidence="5">UDP-glycosyltransferases domain-containing protein</fullName>
    </recommendedName>
</protein>
<sequence>MARPHVVVVPYPGAGNINPAPLQLAKLFHRHGAYVTFVNTEHNHRRVQDTEGAGAVRGQDGFRFEAFPDGLSDADRGKKQDYGRSVALSTSTRCAAPFRDLITRLNATPGVPPELGIPTMVFWTASVASLMTHMRLRELQERGYVPLKDESLLTNGYLEKTVIDWIPGLPPICLGDFSSFIRTTDPNDFDPISSEQVLRHSAVGCFVMHCGWNSTTESMAGGVPMVCWPRVSDQYTNCMYSCEVWDVGLRLDDELLGPSCHARQEVMGSEEMAAEWKETAETASTSPGGSSCENLLSMVRVLRSPHNPDALTS</sequence>
<evidence type="ECO:0000256" key="1">
    <source>
        <dbReference type="ARBA" id="ARBA00009995"/>
    </source>
</evidence>
<dbReference type="EMBL" id="CM016552">
    <property type="protein sequence ID" value="TKW38566.1"/>
    <property type="molecule type" value="Genomic_DNA"/>
</dbReference>